<evidence type="ECO:0000313" key="3">
    <source>
        <dbReference type="Proteomes" id="UP001320159"/>
    </source>
</evidence>
<dbReference type="Proteomes" id="UP001320159">
    <property type="component" value="Unassembled WGS sequence"/>
</dbReference>
<dbReference type="InterPro" id="IPR058807">
    <property type="entry name" value="ScoMcrA_N"/>
</dbReference>
<accession>A0AAP2W3U7</accession>
<sequence length="370" mass="42315">MIPKNIIKENILESIKTIDKNGIPDDRRSKRYDLLFKGKKYPPKYIISLANVFANGKELDSCEFNGGKESNRFLIKLGFNIVHKEREYCEISIDGDLKKNYVVTIILKDNDNKDSKNLINKKRLKAATQILNCIDKEVNEDTIVLFPAGWVNTGRKSADIIYDTVEKYFTRILQKNKNNIVAVVGIDGKINSDNIQRDQIALAINKNGIIAIGRKFYPTKDENGVISIAKSFNCLECGKNRYFEFNGLKYFLCICYDSFGLKKLKINNPGMDVILNLVHRFHPAGEGNSGDVYFARHGFAGVSKQWKCKVYGSAIYFNRDIQETWPTGVYWNKGEMSTSKWKYQYNTIGSKKKILMDTIAGKVLLKIYEN</sequence>
<dbReference type="EMBL" id="PGCK01000001">
    <property type="protein sequence ID" value="MCD1293520.1"/>
    <property type="molecule type" value="Genomic_DNA"/>
</dbReference>
<evidence type="ECO:0000259" key="1">
    <source>
        <dbReference type="Pfam" id="PF26345"/>
    </source>
</evidence>
<keyword evidence="3" id="KW-1185">Reference proteome</keyword>
<organism evidence="2 3">
    <name type="scientific">Methanooceanicella nereidis</name>
    <dbReference type="NCBI Taxonomy" id="2052831"/>
    <lineage>
        <taxon>Archaea</taxon>
        <taxon>Methanobacteriati</taxon>
        <taxon>Methanobacteriota</taxon>
        <taxon>Stenosarchaea group</taxon>
        <taxon>Methanomicrobia</taxon>
        <taxon>Methanocellales</taxon>
        <taxon>Methanocellaceae</taxon>
        <taxon>Methanooceanicella</taxon>
    </lineage>
</organism>
<dbReference type="RefSeq" id="WP_230739432.1">
    <property type="nucleotide sequence ID" value="NZ_PGCK01000001.1"/>
</dbReference>
<protein>
    <recommendedName>
        <fullName evidence="1">ScoMcrA-like N-terminal head domain-containing protein</fullName>
    </recommendedName>
</protein>
<reference evidence="2 3" key="1">
    <citation type="submission" date="2017-11" db="EMBL/GenBank/DDBJ databases">
        <title>Isolation and Characterization of Family Methanocellaceae Species from Potential Methane Hydrate Area Offshore Southwestern Taiwan.</title>
        <authorList>
            <person name="Zhang W.-L."/>
            <person name="Chen W.-C."/>
            <person name="Lai M.-C."/>
            <person name="Chen S.-C."/>
        </authorList>
    </citation>
    <scope>NUCLEOTIDE SEQUENCE [LARGE SCALE GENOMIC DNA]</scope>
    <source>
        <strain evidence="2 3">CWC-04</strain>
    </source>
</reference>
<name>A0AAP2W3U7_9EURY</name>
<evidence type="ECO:0000313" key="2">
    <source>
        <dbReference type="EMBL" id="MCD1293520.1"/>
    </source>
</evidence>
<dbReference type="Pfam" id="PF26345">
    <property type="entry name" value="ScoMcrA_N"/>
    <property type="match status" value="1"/>
</dbReference>
<proteinExistence type="predicted"/>
<dbReference type="AlphaFoldDB" id="A0AAP2W3U7"/>
<comment type="caution">
    <text evidence="2">The sequence shown here is derived from an EMBL/GenBank/DDBJ whole genome shotgun (WGS) entry which is preliminary data.</text>
</comment>
<feature type="domain" description="ScoMcrA-like N-terminal head" evidence="1">
    <location>
        <begin position="27"/>
        <end position="82"/>
    </location>
</feature>
<gene>
    <name evidence="2" type="ORF">CUJ83_00730</name>
</gene>